<feature type="transmembrane region" description="Helical" evidence="18">
    <location>
        <begin position="1220"/>
        <end position="1242"/>
    </location>
</feature>
<evidence type="ECO:0000256" key="18">
    <source>
        <dbReference type="SAM" id="Phobius"/>
    </source>
</evidence>
<feature type="chain" id="PRO_5028984216" evidence="19">
    <location>
        <begin position="22"/>
        <end position="1573"/>
    </location>
</feature>
<dbReference type="InterPro" id="IPR013608">
    <property type="entry name" value="VWA_N"/>
</dbReference>
<evidence type="ECO:0000256" key="19">
    <source>
        <dbReference type="SAM" id="SignalP"/>
    </source>
</evidence>
<evidence type="ECO:0000256" key="7">
    <source>
        <dbReference type="ARBA" id="ARBA00022692"/>
    </source>
</evidence>
<feature type="transmembrane region" description="Helical" evidence="18">
    <location>
        <begin position="1398"/>
        <end position="1417"/>
    </location>
</feature>
<keyword evidence="8" id="KW-0479">Metal-binding</keyword>
<dbReference type="PROSITE" id="PS50234">
    <property type="entry name" value="VWFA"/>
    <property type="match status" value="1"/>
</dbReference>
<feature type="signal peptide" evidence="19">
    <location>
        <begin position="1"/>
        <end position="21"/>
    </location>
</feature>
<keyword evidence="16" id="KW-0325">Glycoprotein</keyword>
<accession>A0A7F5RCA2</accession>
<keyword evidence="13" id="KW-0406">Ion transport</keyword>
<dbReference type="GO" id="GO:0046872">
    <property type="term" value="F:metal ion binding"/>
    <property type="evidence" value="ECO:0007669"/>
    <property type="project" value="UniProtKB-KW"/>
</dbReference>
<dbReference type="FunFam" id="3.30.450.20:FF:000057">
    <property type="entry name" value="Voltage-dependent calcium channel subunit alpha-2/delta-4"/>
    <property type="match status" value="1"/>
</dbReference>
<dbReference type="GeneID" id="108743050"/>
<dbReference type="SMART" id="SM00327">
    <property type="entry name" value="VWA"/>
    <property type="match status" value="1"/>
</dbReference>
<evidence type="ECO:0000313" key="21">
    <source>
        <dbReference type="Proteomes" id="UP000192223"/>
    </source>
</evidence>
<keyword evidence="7 18" id="KW-0812">Transmembrane</keyword>
<comment type="subcellular location">
    <subcellularLocation>
        <location evidence="2">Cell membrane</location>
        <topology evidence="2">Multi-pass membrane protein</topology>
    </subcellularLocation>
    <subcellularLocation>
        <location evidence="1">Membrane</location>
        <topology evidence="1">Single-pass type I membrane protein</topology>
    </subcellularLocation>
</comment>
<dbReference type="InterPro" id="IPR033479">
    <property type="entry name" value="dCache_1"/>
</dbReference>
<dbReference type="InParanoid" id="A0A7F5RCA2"/>
<keyword evidence="15" id="KW-1015">Disulfide bond</keyword>
<keyword evidence="17" id="KW-0407">Ion channel</keyword>
<dbReference type="Pfam" id="PF02743">
    <property type="entry name" value="dCache_1"/>
    <property type="match status" value="2"/>
</dbReference>
<dbReference type="InterPro" id="IPR013680">
    <property type="entry name" value="VDCC_a2/dsu"/>
</dbReference>
<dbReference type="Pfam" id="PF08473">
    <property type="entry name" value="VGCC_alpha2"/>
    <property type="match status" value="1"/>
</dbReference>
<dbReference type="RefSeq" id="XP_025833604.1">
    <property type="nucleotide sequence ID" value="XM_025977819.1"/>
</dbReference>
<dbReference type="InterPro" id="IPR002035">
    <property type="entry name" value="VWF_A"/>
</dbReference>
<evidence type="ECO:0000259" key="20">
    <source>
        <dbReference type="PROSITE" id="PS50234"/>
    </source>
</evidence>
<dbReference type="Gene3D" id="3.40.50.410">
    <property type="entry name" value="von Willebrand factor, type A domain"/>
    <property type="match status" value="2"/>
</dbReference>
<dbReference type="InterPro" id="IPR051173">
    <property type="entry name" value="Ca_channel_alpha-2/delta"/>
</dbReference>
<keyword evidence="3" id="KW-0813">Transport</keyword>
<keyword evidence="14 18" id="KW-0472">Membrane</keyword>
<dbReference type="Proteomes" id="UP000192223">
    <property type="component" value="Unplaced"/>
</dbReference>
<dbReference type="Pfam" id="PF00092">
    <property type="entry name" value="VWA"/>
    <property type="match status" value="1"/>
</dbReference>
<keyword evidence="5" id="KW-0109">Calcium transport</keyword>
<dbReference type="Pfam" id="PF08399">
    <property type="entry name" value="VWA_N"/>
    <property type="match status" value="1"/>
</dbReference>
<dbReference type="Gene3D" id="3.30.450.20">
    <property type="entry name" value="PAS domain"/>
    <property type="match status" value="2"/>
</dbReference>
<keyword evidence="6" id="KW-0107">Calcium channel</keyword>
<evidence type="ECO:0000256" key="2">
    <source>
        <dbReference type="ARBA" id="ARBA00004651"/>
    </source>
</evidence>
<keyword evidence="4" id="KW-1003">Cell membrane</keyword>
<keyword evidence="21" id="KW-1185">Reference proteome</keyword>
<proteinExistence type="predicted"/>
<evidence type="ECO:0000256" key="3">
    <source>
        <dbReference type="ARBA" id="ARBA00022448"/>
    </source>
</evidence>
<evidence type="ECO:0000256" key="13">
    <source>
        <dbReference type="ARBA" id="ARBA00023065"/>
    </source>
</evidence>
<keyword evidence="10" id="KW-0106">Calcium</keyword>
<dbReference type="KEGG" id="apln:108743050"/>
<evidence type="ECO:0000256" key="8">
    <source>
        <dbReference type="ARBA" id="ARBA00022723"/>
    </source>
</evidence>
<gene>
    <name evidence="22" type="primary">LOC108743050</name>
</gene>
<protein>
    <submittedName>
        <fullName evidence="22">Voltage-dependent calcium channel subunit alpha-2/delta-3-like</fullName>
    </submittedName>
</protein>
<evidence type="ECO:0000256" key="12">
    <source>
        <dbReference type="ARBA" id="ARBA00022989"/>
    </source>
</evidence>
<keyword evidence="9 19" id="KW-0732">Signal</keyword>
<evidence type="ECO:0000313" key="22">
    <source>
        <dbReference type="RefSeq" id="XP_025833604.1"/>
    </source>
</evidence>
<keyword evidence="12 18" id="KW-1133">Transmembrane helix</keyword>
<evidence type="ECO:0000256" key="1">
    <source>
        <dbReference type="ARBA" id="ARBA00004479"/>
    </source>
</evidence>
<evidence type="ECO:0000256" key="16">
    <source>
        <dbReference type="ARBA" id="ARBA00023180"/>
    </source>
</evidence>
<dbReference type="OrthoDB" id="10054666at2759"/>
<dbReference type="FunFam" id="3.40.50.410:FF:000007">
    <property type="entry name" value="Calcium voltage-gated channel auxiliary subunit alpha2delta 3"/>
    <property type="match status" value="1"/>
</dbReference>
<dbReference type="InterPro" id="IPR036465">
    <property type="entry name" value="vWFA_dom_sf"/>
</dbReference>
<evidence type="ECO:0000256" key="11">
    <source>
        <dbReference type="ARBA" id="ARBA00022882"/>
    </source>
</evidence>
<evidence type="ECO:0000256" key="14">
    <source>
        <dbReference type="ARBA" id="ARBA00023136"/>
    </source>
</evidence>
<evidence type="ECO:0000256" key="5">
    <source>
        <dbReference type="ARBA" id="ARBA00022568"/>
    </source>
</evidence>
<evidence type="ECO:0000256" key="10">
    <source>
        <dbReference type="ARBA" id="ARBA00022837"/>
    </source>
</evidence>
<reference evidence="22" key="1">
    <citation type="submission" date="2025-08" db="UniProtKB">
        <authorList>
            <consortium name="RefSeq"/>
        </authorList>
    </citation>
    <scope>IDENTIFICATION</scope>
    <source>
        <tissue evidence="22">Entire body</tissue>
    </source>
</reference>
<evidence type="ECO:0000256" key="4">
    <source>
        <dbReference type="ARBA" id="ARBA00022475"/>
    </source>
</evidence>
<sequence>MQIRAFLFVFCFGVLLKKCYNYDLTHAELRNTFKWWAETLGERLFSMGMKITKRNMVAESFEGTSFVEEEGINILRGIALNMRKMMDEKESAVRRIMEAAEALSLDRQSPIDSSSSYDYYNADNLTSIEPNATLEQELHEIRAKTKRHWQYKDSEFIEHPNDHFRRLPMVKHPSFEDPVNLNYSIIRVSKSIYYRENDVLNDVRWSEPLDLTFQENYKKDPTLIWQYFASTTGFMRLYPAVKWSEEQYDQTYDYRLRNWYTEAITSPKDIVILLDKSGSMLGVRRAMAKHIINNILDTLADNDYVNIYTFTKFTDPLVDCFNDTLMQAHEENLRLLRESLGKYETQFAGNMTIAFERAFSVLEKYREKRYAENSVGTNCNQAIMLITEGIDYDYKPELFGRYNNLRPNEYYRPVRVFTYLIGTDQNDARELQWIACSNMGYYVNINTPSEIREKVLKYVDVFSRPLNLNKVAKPDPVWTGTYIDLADRRLANWLWTKVEGNRQRDIFLDYTKRMIEREEYMYTWEDNILLKKDHDYEIYRTKRNYTYVTTVSLPIYDLRPNRSKVLGAAAVDIPISYIKANLMSYRIGVNGYAFIVTNNGLIMVHPDHRTEFQNIPKPTFNRVDITEVELMDDQRGPRDFHYELLELRKNIVMRNEGYSTLDVKTHIDEMAHEENLRLLRESLGKYETQFAGNMTIAFERAFSVLEKYREKRYAENSVGTNCNQAIMLITEGIDYDYKPELFGRYNNLRPNEYYRPVRVFTYLIGTDQNDARELQWIACSNMGYYVNINTPSEIREKVLKYVDVFSRPLNLNKVAKPDPVWTGTYIDLADRRLANWLWTKVEGNRQRDIFLDYTKRMIEREEYMYTWEDNILLKKDHDYEIYRTKRNYTYVTTVSLPIYDLRPNRSKVLGAAAVDIPISYIKANLMSYRIGVNGYAFIVTNNGLIMVHPDHRTEFQNIPKPTFNRVDITEVELMDDQRGPRDFHYELLELRKNIVMRNEGYSTLDVKTHIDEMKRVIFSTRHYFYTGVGPFSVVIAIPDKYGLNRIEYKENVLHNIEKKITGLSATTNWTIHPEWLYCKSYSDTVVFENPEEELLSVIRNIRRPGWKWPSNCDETLMNLLINDAKVTQWFEDYSFYENEKELLKNHSITVIFLATHSGLTRWKEIKPDYPPFHKIHNKAIDEVWYKRAVDYYYVGGPNFVYSVPFESLGSIELTYVHVNFWFYFLFVLHPFCFLFPLSLYLLMLRPFFFTLFLLPKKKTGFDNTTPVTATSAIFREEQSKQAPISVVGYQFYHSAFYDLFVEITKMCEGHRCKVTCGSEELNCFVLDNNAYIVVSDDLEDAGNFFGDVRPDIMHELVTDGIFKKTQIFDYQAICYIDKKKATEPPSSGTRFGKFFDNLGAIINWFMTTIVYFAKIILGKKKMYQSVKSYTLGYNRLQLNKTVPTPCDHQLWLFTLNRTSYTDTEPDIFLNKECKWPYMAQPIPKSNLILLVVNGLCPKNTTQAYQYTPDPIEIPYNISHPCFIATRNNFYKRPYIKCINRNEKEFKLNSLDPEKYCGKIDSKDLKKPDKKKSD</sequence>
<evidence type="ECO:0000256" key="17">
    <source>
        <dbReference type="ARBA" id="ARBA00023303"/>
    </source>
</evidence>
<keyword evidence="11" id="KW-0851">Voltage-gated channel</keyword>
<dbReference type="SUPFAM" id="SSF53300">
    <property type="entry name" value="vWA-like"/>
    <property type="match status" value="2"/>
</dbReference>
<feature type="domain" description="VWFA" evidence="20">
    <location>
        <begin position="269"/>
        <end position="459"/>
    </location>
</feature>
<dbReference type="PANTHER" id="PTHR10166">
    <property type="entry name" value="VOLTAGE-DEPENDENT CALCIUM CHANNEL SUBUNIT ALPHA-2/DELTA-RELATED"/>
    <property type="match status" value="1"/>
</dbReference>
<evidence type="ECO:0000256" key="6">
    <source>
        <dbReference type="ARBA" id="ARBA00022673"/>
    </source>
</evidence>
<organism evidence="21 22">
    <name type="scientific">Agrilus planipennis</name>
    <name type="common">Emerald ash borer</name>
    <name type="synonym">Agrilus marcopoli</name>
    <dbReference type="NCBI Taxonomy" id="224129"/>
    <lineage>
        <taxon>Eukaryota</taxon>
        <taxon>Metazoa</taxon>
        <taxon>Ecdysozoa</taxon>
        <taxon>Arthropoda</taxon>
        <taxon>Hexapoda</taxon>
        <taxon>Insecta</taxon>
        <taxon>Pterygota</taxon>
        <taxon>Neoptera</taxon>
        <taxon>Endopterygota</taxon>
        <taxon>Coleoptera</taxon>
        <taxon>Polyphaga</taxon>
        <taxon>Elateriformia</taxon>
        <taxon>Buprestoidea</taxon>
        <taxon>Buprestidae</taxon>
        <taxon>Agrilinae</taxon>
        <taxon>Agrilus</taxon>
    </lineage>
</organism>
<dbReference type="GO" id="GO:0005245">
    <property type="term" value="F:voltage-gated calcium channel activity"/>
    <property type="evidence" value="ECO:0007669"/>
    <property type="project" value="TreeGrafter"/>
</dbReference>
<name>A0A7F5RCA2_AGRPL</name>
<evidence type="ECO:0000256" key="9">
    <source>
        <dbReference type="ARBA" id="ARBA00022729"/>
    </source>
</evidence>
<dbReference type="PANTHER" id="PTHR10166:SF63">
    <property type="entry name" value="STRAIGHTJACKET, ISOFORM C"/>
    <property type="match status" value="1"/>
</dbReference>
<dbReference type="GO" id="GO:0005891">
    <property type="term" value="C:voltage-gated calcium channel complex"/>
    <property type="evidence" value="ECO:0007669"/>
    <property type="project" value="TreeGrafter"/>
</dbReference>
<evidence type="ECO:0000256" key="15">
    <source>
        <dbReference type="ARBA" id="ARBA00023157"/>
    </source>
</evidence>